<accession>A0ABW4LS05</accession>
<dbReference type="Proteomes" id="UP001597214">
    <property type="component" value="Unassembled WGS sequence"/>
</dbReference>
<organism evidence="4 5">
    <name type="scientific">Bacillus salitolerans</name>
    <dbReference type="NCBI Taxonomy" id="1437434"/>
    <lineage>
        <taxon>Bacteria</taxon>
        <taxon>Bacillati</taxon>
        <taxon>Bacillota</taxon>
        <taxon>Bacilli</taxon>
        <taxon>Bacillales</taxon>
        <taxon>Bacillaceae</taxon>
        <taxon>Bacillus</taxon>
    </lineage>
</organism>
<evidence type="ECO:0000256" key="1">
    <source>
        <dbReference type="ARBA" id="ARBA00023125"/>
    </source>
</evidence>
<evidence type="ECO:0000313" key="4">
    <source>
        <dbReference type="EMBL" id="MFD1737307.1"/>
    </source>
</evidence>
<dbReference type="InterPro" id="IPR000914">
    <property type="entry name" value="SBP_5_dom"/>
</dbReference>
<dbReference type="SUPFAM" id="SSF53850">
    <property type="entry name" value="Periplasmic binding protein-like II"/>
    <property type="match status" value="1"/>
</dbReference>
<dbReference type="Gene3D" id="3.40.190.10">
    <property type="entry name" value="Periplasmic binding protein-like II"/>
    <property type="match status" value="1"/>
</dbReference>
<dbReference type="PANTHER" id="PTHR30290">
    <property type="entry name" value="PERIPLASMIC BINDING COMPONENT OF ABC TRANSPORTER"/>
    <property type="match status" value="1"/>
</dbReference>
<dbReference type="Pfam" id="PF00496">
    <property type="entry name" value="SBP_bac_5"/>
    <property type="match status" value="1"/>
</dbReference>
<dbReference type="RefSeq" id="WP_377928510.1">
    <property type="nucleotide sequence ID" value="NZ_JBHUEM010000020.1"/>
</dbReference>
<gene>
    <name evidence="4" type="ORF">ACFSCX_12155</name>
</gene>
<dbReference type="InterPro" id="IPR025370">
    <property type="entry name" value="SgrR_HTH_N"/>
</dbReference>
<reference evidence="5" key="1">
    <citation type="journal article" date="2019" name="Int. J. Syst. Evol. Microbiol.">
        <title>The Global Catalogue of Microorganisms (GCM) 10K type strain sequencing project: providing services to taxonomists for standard genome sequencing and annotation.</title>
        <authorList>
            <consortium name="The Broad Institute Genomics Platform"/>
            <consortium name="The Broad Institute Genome Sequencing Center for Infectious Disease"/>
            <person name="Wu L."/>
            <person name="Ma J."/>
        </authorList>
    </citation>
    <scope>NUCLEOTIDE SEQUENCE [LARGE SCALE GENOMIC DNA]</scope>
    <source>
        <strain evidence="5">CCUG 49339</strain>
    </source>
</reference>
<evidence type="ECO:0000259" key="2">
    <source>
        <dbReference type="Pfam" id="PF00496"/>
    </source>
</evidence>
<name>A0ABW4LS05_9BACI</name>
<sequence>MIMHTTNYFMLRNHFPQIQEGESFHVSIQELANIFYCSDRYVKKIVKNLIQLGWIRWTSGRGRGNLSTITFIETNGAVGFITAKELSINNDISGALTFVLENCPSIKDEFLSWLTQHLGYQHEQLDENNIDIFRFPHDRPILTLDPMHARTRAEMHIIKHVFETLVMYNESTGAIEPHLAHSWDIDESGTLWKFYIRKGVLFHNGDELTAEDVKNNFERIMSEGSAFKSLFRDVLEVKVLKRYTLQVLLSSPNYLFLDLLSRHLFSIVHKKSSSHFPTTNIIGTGPFKIEHATSEIVTLTAYHDYFFGRPFLDQVELHKLSNDQVRLFEQYQFSVTYNTPSKSSQAELSRTEYGGMHLTFNLNKGGILQNHAFRKAIHHIIDRNELCNMGGKRYTPSSSFFPTYHLEDYENSYSITKAKNLLRQASYNNETISIYTYDKPYNNQDLLVIKDKCELAGINISTHVVSLETLFSKEIIETADLILYPETFDEHAQYNIIQLLRDEQSVIYQFLSPDLKTWVEEHLNTIQHERDSRKKMTMIESILEFFRDEYIILYLYHYKQSVNIISRLSGLSLTSLGWVDFNKVYVR</sequence>
<protein>
    <submittedName>
        <fullName evidence="4">ABC transporter substrate-binding protein</fullName>
    </submittedName>
</protein>
<comment type="caution">
    <text evidence="4">The sequence shown here is derived from an EMBL/GenBank/DDBJ whole genome shotgun (WGS) entry which is preliminary data.</text>
</comment>
<keyword evidence="1" id="KW-0238">DNA-binding</keyword>
<dbReference type="Gene3D" id="3.10.105.10">
    <property type="entry name" value="Dipeptide-binding Protein, Domain 3"/>
    <property type="match status" value="1"/>
</dbReference>
<dbReference type="Pfam" id="PF12793">
    <property type="entry name" value="SgrR_N"/>
    <property type="match status" value="1"/>
</dbReference>
<evidence type="ECO:0000259" key="3">
    <source>
        <dbReference type="Pfam" id="PF12793"/>
    </source>
</evidence>
<evidence type="ECO:0000313" key="5">
    <source>
        <dbReference type="Proteomes" id="UP001597214"/>
    </source>
</evidence>
<feature type="domain" description="Transcriptional regulator SgrR N-terminal HTH" evidence="3">
    <location>
        <begin position="7"/>
        <end position="122"/>
    </location>
</feature>
<feature type="domain" description="Solute-binding protein family 5" evidence="2">
    <location>
        <begin position="175"/>
        <end position="470"/>
    </location>
</feature>
<dbReference type="InterPro" id="IPR039424">
    <property type="entry name" value="SBP_5"/>
</dbReference>
<dbReference type="EMBL" id="JBHUEM010000020">
    <property type="protein sequence ID" value="MFD1737307.1"/>
    <property type="molecule type" value="Genomic_DNA"/>
</dbReference>
<proteinExistence type="predicted"/>
<keyword evidence="5" id="KW-1185">Reference proteome</keyword>
<dbReference type="PANTHER" id="PTHR30290:SF72">
    <property type="entry name" value="HTH-TYPE TRANSCRIPTIONAL REGULATOR SGRR"/>
    <property type="match status" value="1"/>
</dbReference>